<dbReference type="Pfam" id="PF03407">
    <property type="entry name" value="Nucleotid_trans"/>
    <property type="match status" value="1"/>
</dbReference>
<reference evidence="2 3" key="1">
    <citation type="submission" date="2024-11" db="EMBL/GenBank/DDBJ databases">
        <title>Chromosome-level genome assembly of Eucalyptus globulus Labill. provides insights into its genome evolution.</title>
        <authorList>
            <person name="Li X."/>
        </authorList>
    </citation>
    <scope>NUCLEOTIDE SEQUENCE [LARGE SCALE GENOMIC DNA]</scope>
    <source>
        <strain evidence="2">CL2024</strain>
        <tissue evidence="2">Fresh tender leaves</tissue>
    </source>
</reference>
<dbReference type="Proteomes" id="UP001634007">
    <property type="component" value="Unassembled WGS sequence"/>
</dbReference>
<organism evidence="2 3">
    <name type="scientific">Eucalyptus globulus</name>
    <name type="common">Tasmanian blue gum</name>
    <dbReference type="NCBI Taxonomy" id="34317"/>
    <lineage>
        <taxon>Eukaryota</taxon>
        <taxon>Viridiplantae</taxon>
        <taxon>Streptophyta</taxon>
        <taxon>Embryophyta</taxon>
        <taxon>Tracheophyta</taxon>
        <taxon>Spermatophyta</taxon>
        <taxon>Magnoliopsida</taxon>
        <taxon>eudicotyledons</taxon>
        <taxon>Gunneridae</taxon>
        <taxon>Pentapetalae</taxon>
        <taxon>rosids</taxon>
        <taxon>malvids</taxon>
        <taxon>Myrtales</taxon>
        <taxon>Myrtaceae</taxon>
        <taxon>Myrtoideae</taxon>
        <taxon>Eucalypteae</taxon>
        <taxon>Eucalyptus</taxon>
    </lineage>
</organism>
<dbReference type="PANTHER" id="PTHR46038">
    <property type="entry name" value="EXPRESSED PROTEIN-RELATED"/>
    <property type="match status" value="1"/>
</dbReference>
<dbReference type="PANTHER" id="PTHR46038:SF12">
    <property type="entry name" value="OS03G0731800 PROTEIN"/>
    <property type="match status" value="1"/>
</dbReference>
<keyword evidence="3" id="KW-1185">Reference proteome</keyword>
<proteinExistence type="predicted"/>
<evidence type="ECO:0000313" key="2">
    <source>
        <dbReference type="EMBL" id="KAL3742670.1"/>
    </source>
</evidence>
<gene>
    <name evidence="2" type="ORF">ACJRO7_018051</name>
</gene>
<name>A0ABD3KSB4_EUCGL</name>
<dbReference type="AlphaFoldDB" id="A0ABD3KSB4"/>
<feature type="domain" description="Nucleotide-diphospho-sugar transferase" evidence="1">
    <location>
        <begin position="121"/>
        <end position="321"/>
    </location>
</feature>
<evidence type="ECO:0000313" key="3">
    <source>
        <dbReference type="Proteomes" id="UP001634007"/>
    </source>
</evidence>
<accession>A0ABD3KSB4</accession>
<sequence>MKMDYSTKSSLSYLTLLSLLFASFLYLWITTSSSTSNPLLPPRSQYSCLQQNPGTAAPAAVAAPRDELEVALSKASMPNRTVIIAIVNRAYADPGSEVGTGETLLDLFVRSLWLGEGTRGLLDHVVVVAMDRAAYRACRFRRLNCYRLETEEVDFRGEKVYMSEDFIRMMWRRTAFLGDVLRRGYDFIFTDTDVMWLRNPFTKLSKNVSEDLQISTDVFNGDPRSEDNFINTGFYFVRSNNKTVALFDEWYSRRQNATGKKEQDVLLDLIHEGAFKRLDLGVRFLDTLFFSGFCEDSKDFGAVATVHANCCRSITAKVFDLTVVLRDWKRFKWSRKKTAAVNGTAASLRWTNHMGCWRAWRVQGNGKK</sequence>
<protein>
    <recommendedName>
        <fullName evidence="1">Nucleotide-diphospho-sugar transferase domain-containing protein</fullName>
    </recommendedName>
</protein>
<dbReference type="EMBL" id="JBJKBG010000004">
    <property type="protein sequence ID" value="KAL3742670.1"/>
    <property type="molecule type" value="Genomic_DNA"/>
</dbReference>
<comment type="caution">
    <text evidence="2">The sequence shown here is derived from an EMBL/GenBank/DDBJ whole genome shotgun (WGS) entry which is preliminary data.</text>
</comment>
<dbReference type="InterPro" id="IPR044821">
    <property type="entry name" value="At1g28695/At4g15970-like"/>
</dbReference>
<evidence type="ECO:0000259" key="1">
    <source>
        <dbReference type="Pfam" id="PF03407"/>
    </source>
</evidence>
<dbReference type="InterPro" id="IPR005069">
    <property type="entry name" value="Nucl-diP-sugar_transferase"/>
</dbReference>